<dbReference type="EMBL" id="JAULSW010000001">
    <property type="protein sequence ID" value="KAK3393974.1"/>
    <property type="molecule type" value="Genomic_DNA"/>
</dbReference>
<organism evidence="2 3">
    <name type="scientific">Podospora didyma</name>
    <dbReference type="NCBI Taxonomy" id="330526"/>
    <lineage>
        <taxon>Eukaryota</taxon>
        <taxon>Fungi</taxon>
        <taxon>Dikarya</taxon>
        <taxon>Ascomycota</taxon>
        <taxon>Pezizomycotina</taxon>
        <taxon>Sordariomycetes</taxon>
        <taxon>Sordariomycetidae</taxon>
        <taxon>Sordariales</taxon>
        <taxon>Podosporaceae</taxon>
        <taxon>Podospora</taxon>
    </lineage>
</organism>
<accession>A0AAE0P616</accession>
<feature type="region of interest" description="Disordered" evidence="1">
    <location>
        <begin position="79"/>
        <end position="105"/>
    </location>
</feature>
<dbReference type="InterPro" id="IPR022025">
    <property type="entry name" value="Amidoligase_2"/>
</dbReference>
<dbReference type="AlphaFoldDB" id="A0AAE0P616"/>
<gene>
    <name evidence="2" type="ORF">B0H63DRAFT_31532</name>
</gene>
<reference evidence="2" key="2">
    <citation type="submission" date="2023-06" db="EMBL/GenBank/DDBJ databases">
        <authorList>
            <consortium name="Lawrence Berkeley National Laboratory"/>
            <person name="Haridas S."/>
            <person name="Hensen N."/>
            <person name="Bonometti L."/>
            <person name="Westerberg I."/>
            <person name="Brannstrom I.O."/>
            <person name="Guillou S."/>
            <person name="Cros-Aarteil S."/>
            <person name="Calhoun S."/>
            <person name="Kuo A."/>
            <person name="Mondo S."/>
            <person name="Pangilinan J."/>
            <person name="Riley R."/>
            <person name="LaButti K."/>
            <person name="Andreopoulos B."/>
            <person name="Lipzen A."/>
            <person name="Chen C."/>
            <person name="Yanf M."/>
            <person name="Daum C."/>
            <person name="Ng V."/>
            <person name="Clum A."/>
            <person name="Steindorff A."/>
            <person name="Ohm R."/>
            <person name="Martin F."/>
            <person name="Silar P."/>
            <person name="Natvig D."/>
            <person name="Lalanne C."/>
            <person name="Gautier V."/>
            <person name="Ament-velasquez S.L."/>
            <person name="Kruys A."/>
            <person name="Hutchinson M.I."/>
            <person name="Powell A.J."/>
            <person name="Barry K."/>
            <person name="Miller A.N."/>
            <person name="Grigoriev I.V."/>
            <person name="Debuchy R."/>
            <person name="Gladieux P."/>
            <person name="Thoren M.H."/>
            <person name="Johannesson H."/>
        </authorList>
    </citation>
    <scope>NUCLEOTIDE SEQUENCE</scope>
    <source>
        <strain evidence="2">CBS 232.78</strain>
    </source>
</reference>
<dbReference type="Pfam" id="PF12224">
    <property type="entry name" value="Amidoligase_2"/>
    <property type="match status" value="1"/>
</dbReference>
<dbReference type="PANTHER" id="PTHR36847">
    <property type="entry name" value="AMIDOLIGASE ENZYME"/>
    <property type="match status" value="1"/>
</dbReference>
<dbReference type="PANTHER" id="PTHR36847:SF1">
    <property type="entry name" value="AMIDOLIGASE ENZYME"/>
    <property type="match status" value="1"/>
</dbReference>
<proteinExistence type="predicted"/>
<protein>
    <submittedName>
        <fullName evidence="2">Uncharacterized protein</fullName>
    </submittedName>
</protein>
<evidence type="ECO:0000313" key="3">
    <source>
        <dbReference type="Proteomes" id="UP001285441"/>
    </source>
</evidence>
<reference evidence="2" key="1">
    <citation type="journal article" date="2023" name="Mol. Phylogenet. Evol.">
        <title>Genome-scale phylogeny and comparative genomics of the fungal order Sordariales.</title>
        <authorList>
            <person name="Hensen N."/>
            <person name="Bonometti L."/>
            <person name="Westerberg I."/>
            <person name="Brannstrom I.O."/>
            <person name="Guillou S."/>
            <person name="Cros-Aarteil S."/>
            <person name="Calhoun S."/>
            <person name="Haridas S."/>
            <person name="Kuo A."/>
            <person name="Mondo S."/>
            <person name="Pangilinan J."/>
            <person name="Riley R."/>
            <person name="LaButti K."/>
            <person name="Andreopoulos B."/>
            <person name="Lipzen A."/>
            <person name="Chen C."/>
            <person name="Yan M."/>
            <person name="Daum C."/>
            <person name="Ng V."/>
            <person name="Clum A."/>
            <person name="Steindorff A."/>
            <person name="Ohm R.A."/>
            <person name="Martin F."/>
            <person name="Silar P."/>
            <person name="Natvig D.O."/>
            <person name="Lalanne C."/>
            <person name="Gautier V."/>
            <person name="Ament-Velasquez S.L."/>
            <person name="Kruys A."/>
            <person name="Hutchinson M.I."/>
            <person name="Powell A.J."/>
            <person name="Barry K."/>
            <person name="Miller A.N."/>
            <person name="Grigoriev I.V."/>
            <person name="Debuchy R."/>
            <person name="Gladieux P."/>
            <person name="Hiltunen Thoren M."/>
            <person name="Johannesson H."/>
        </authorList>
    </citation>
    <scope>NUCLEOTIDE SEQUENCE</scope>
    <source>
        <strain evidence="2">CBS 232.78</strain>
    </source>
</reference>
<evidence type="ECO:0000313" key="2">
    <source>
        <dbReference type="EMBL" id="KAK3393974.1"/>
    </source>
</evidence>
<feature type="region of interest" description="Disordered" evidence="1">
    <location>
        <begin position="133"/>
        <end position="156"/>
    </location>
</feature>
<evidence type="ECO:0000256" key="1">
    <source>
        <dbReference type="SAM" id="MobiDB-lite"/>
    </source>
</evidence>
<dbReference type="Proteomes" id="UP001285441">
    <property type="component" value="Unassembled WGS sequence"/>
</dbReference>
<name>A0AAE0P616_9PEZI</name>
<keyword evidence="3" id="KW-1185">Reference proteome</keyword>
<sequence>MQTKSKSEFSRQWRSGLVSVSALAKDAKLKARSLWVAMSCFYLTVKSTLLPGMAPLFLDKPPSSRRDTQLSPVSICDMESMKASGRGKTTSLPRSHSRRSLGPLNSDADNVEDVAVAIELKFLLQLPARGKGPMSQKSACQGRSFATVPSDDEHRRLEEGHETIASTIRGIGESAVTSWSIKANNLEERVFWPSHWIVKKANSVEPSKEERSMEGYDWIPTEVCSPKLRSRDRETHRRVEKVLNALSSAHCLVTNYTCEVHVHLGRMDDKPFSLPTLKRLGTLLWVSEPALRSIRDPNSPNYHNIYTWGAETRRYSRLAQSLTGQASTDGTAGDLSASNGKVEDVQVAGIFRNLNRKNVGLKQDVRALQTIWSAASYRDLGLLMSGETQQYRRLGFNFSAFGLEDKRAQTNPRTIEFRIMEGTVRSDLILGWLVICSAVTEAAVLRSDARFDNAVSRLLRELNDPSGGTGSGGSGETLAVRRGREFRELMNDLRVPKAAYRPFHEKIISQYLALDRKTKN</sequence>
<comment type="caution">
    <text evidence="2">The sequence shown here is derived from an EMBL/GenBank/DDBJ whole genome shotgun (WGS) entry which is preliminary data.</text>
</comment>